<evidence type="ECO:0000313" key="1">
    <source>
        <dbReference type="EMBL" id="MPC79515.1"/>
    </source>
</evidence>
<dbReference type="Proteomes" id="UP000324222">
    <property type="component" value="Unassembled WGS sequence"/>
</dbReference>
<protein>
    <submittedName>
        <fullName evidence="1">Uncharacterized protein</fullName>
    </submittedName>
</protein>
<name>A0A5B7IBD3_PORTR</name>
<accession>A0A5B7IBD3</accession>
<reference evidence="1 2" key="1">
    <citation type="submission" date="2019-05" db="EMBL/GenBank/DDBJ databases">
        <title>Another draft genome of Portunus trituberculatus and its Hox gene families provides insights of decapod evolution.</title>
        <authorList>
            <person name="Jeong J.-H."/>
            <person name="Song I."/>
            <person name="Kim S."/>
            <person name="Choi T."/>
            <person name="Kim D."/>
            <person name="Ryu S."/>
            <person name="Kim W."/>
        </authorList>
    </citation>
    <scope>NUCLEOTIDE SEQUENCE [LARGE SCALE GENOMIC DNA]</scope>
    <source>
        <tissue evidence="1">Muscle</tissue>
    </source>
</reference>
<organism evidence="1 2">
    <name type="scientific">Portunus trituberculatus</name>
    <name type="common">Swimming crab</name>
    <name type="synonym">Neptunus trituberculatus</name>
    <dbReference type="NCBI Taxonomy" id="210409"/>
    <lineage>
        <taxon>Eukaryota</taxon>
        <taxon>Metazoa</taxon>
        <taxon>Ecdysozoa</taxon>
        <taxon>Arthropoda</taxon>
        <taxon>Crustacea</taxon>
        <taxon>Multicrustacea</taxon>
        <taxon>Malacostraca</taxon>
        <taxon>Eumalacostraca</taxon>
        <taxon>Eucarida</taxon>
        <taxon>Decapoda</taxon>
        <taxon>Pleocyemata</taxon>
        <taxon>Brachyura</taxon>
        <taxon>Eubrachyura</taxon>
        <taxon>Portunoidea</taxon>
        <taxon>Portunidae</taxon>
        <taxon>Portuninae</taxon>
        <taxon>Portunus</taxon>
    </lineage>
</organism>
<gene>
    <name evidence="1" type="ORF">E2C01_074043</name>
</gene>
<dbReference type="AlphaFoldDB" id="A0A5B7IBD3"/>
<comment type="caution">
    <text evidence="1">The sequence shown here is derived from an EMBL/GenBank/DDBJ whole genome shotgun (WGS) entry which is preliminary data.</text>
</comment>
<sequence>MLSIINNDDTHNGPCWYTQWSKLVKVKTRRHWPTWRACWDTVLSTTLGMESGNLGLLASCLGLGTASSSSELRSPSSGTGVGARWTTMSFSLVF</sequence>
<keyword evidence="2" id="KW-1185">Reference proteome</keyword>
<dbReference type="EMBL" id="VSRR010051333">
    <property type="protein sequence ID" value="MPC79515.1"/>
    <property type="molecule type" value="Genomic_DNA"/>
</dbReference>
<proteinExistence type="predicted"/>
<evidence type="ECO:0000313" key="2">
    <source>
        <dbReference type="Proteomes" id="UP000324222"/>
    </source>
</evidence>